<keyword evidence="1" id="KW-0812">Transmembrane</keyword>
<protein>
    <submittedName>
        <fullName evidence="2">Uncharacterized protein</fullName>
    </submittedName>
</protein>
<feature type="transmembrane region" description="Helical" evidence="1">
    <location>
        <begin position="104"/>
        <end position="125"/>
    </location>
</feature>
<reference evidence="2" key="1">
    <citation type="journal article" date="2020" name="Nature">
        <title>Giant virus diversity and host interactions through global metagenomics.</title>
        <authorList>
            <person name="Schulz F."/>
            <person name="Roux S."/>
            <person name="Paez-Espino D."/>
            <person name="Jungbluth S."/>
            <person name="Walsh D.A."/>
            <person name="Denef V.J."/>
            <person name="McMahon K.D."/>
            <person name="Konstantinidis K.T."/>
            <person name="Eloe-Fadrosh E.A."/>
            <person name="Kyrpides N.C."/>
            <person name="Woyke T."/>
        </authorList>
    </citation>
    <scope>NUCLEOTIDE SEQUENCE</scope>
    <source>
        <strain evidence="2">GVMAG-M-3300009159-65</strain>
    </source>
</reference>
<evidence type="ECO:0000256" key="1">
    <source>
        <dbReference type="SAM" id="Phobius"/>
    </source>
</evidence>
<organism evidence="2">
    <name type="scientific">viral metagenome</name>
    <dbReference type="NCBI Taxonomy" id="1070528"/>
    <lineage>
        <taxon>unclassified sequences</taxon>
        <taxon>metagenomes</taxon>
        <taxon>organismal metagenomes</taxon>
    </lineage>
</organism>
<proteinExistence type="predicted"/>
<dbReference type="AlphaFoldDB" id="A0A6C0ET65"/>
<accession>A0A6C0ET65</accession>
<dbReference type="EMBL" id="MN738936">
    <property type="protein sequence ID" value="QHT32374.1"/>
    <property type="molecule type" value="Genomic_DNA"/>
</dbReference>
<name>A0A6C0ET65_9ZZZZ</name>
<evidence type="ECO:0000313" key="2">
    <source>
        <dbReference type="EMBL" id="QHT32374.1"/>
    </source>
</evidence>
<keyword evidence="1" id="KW-1133">Transmembrane helix</keyword>
<sequence>MTDCSCATTYNQNITDISGTSGSYTNTPIYVPLDCNNLEVTQLLGSYRGIKDESEKTSFRNCVFGLIEKNDLVDLLDTYNDKLNNYETVNELNNNSMYIYINDYWYVIVKSIVYSLVLLIFIYFYGISNIIENVKSSANTIKEQTIKVKDKIVKEQIVDMPK</sequence>
<keyword evidence="1" id="KW-0472">Membrane</keyword>